<dbReference type="KEGG" id="bgz:XH91_00975"/>
<feature type="region of interest" description="Disordered" evidence="2">
    <location>
        <begin position="1"/>
        <end position="34"/>
    </location>
</feature>
<organism evidence="4 5">
    <name type="scientific">Bradyrhizobium guangzhouense</name>
    <dbReference type="NCBI Taxonomy" id="1325095"/>
    <lineage>
        <taxon>Bacteria</taxon>
        <taxon>Pseudomonadati</taxon>
        <taxon>Pseudomonadota</taxon>
        <taxon>Alphaproteobacteria</taxon>
        <taxon>Hyphomicrobiales</taxon>
        <taxon>Nitrobacteraceae</taxon>
        <taxon>Bradyrhizobium</taxon>
    </lineage>
</organism>
<proteinExistence type="predicted"/>
<dbReference type="Proteomes" id="UP000288972">
    <property type="component" value="Chromosome"/>
</dbReference>
<dbReference type="PROSITE" id="PS51898">
    <property type="entry name" value="TYR_RECOMBINASE"/>
    <property type="match status" value="1"/>
</dbReference>
<dbReference type="EMBL" id="CP030053">
    <property type="protein sequence ID" value="QAU44066.1"/>
    <property type="molecule type" value="Genomic_DNA"/>
</dbReference>
<protein>
    <recommendedName>
        <fullName evidence="3">Tyr recombinase domain-containing protein</fullName>
    </recommendedName>
</protein>
<feature type="domain" description="Tyr recombinase" evidence="3">
    <location>
        <begin position="253"/>
        <end position="435"/>
    </location>
</feature>
<evidence type="ECO:0000256" key="2">
    <source>
        <dbReference type="SAM" id="MobiDB-lite"/>
    </source>
</evidence>
<reference evidence="4 5" key="1">
    <citation type="submission" date="2018-06" db="EMBL/GenBank/DDBJ databases">
        <title>Comparative genomics of rhizobia nodulating Arachis hypogaea in China.</title>
        <authorList>
            <person name="Li Y."/>
        </authorList>
    </citation>
    <scope>NUCLEOTIDE SEQUENCE [LARGE SCALE GENOMIC DNA]</scope>
    <source>
        <strain evidence="4 5">CCBAU 51670</strain>
    </source>
</reference>
<dbReference type="Pfam" id="PF00589">
    <property type="entry name" value="Phage_integrase"/>
    <property type="match status" value="1"/>
</dbReference>
<feature type="compositionally biased region" description="Basic and acidic residues" evidence="2">
    <location>
        <begin position="1"/>
        <end position="12"/>
    </location>
</feature>
<dbReference type="Gene3D" id="1.10.443.10">
    <property type="entry name" value="Intergrase catalytic core"/>
    <property type="match status" value="1"/>
</dbReference>
<dbReference type="AlphaFoldDB" id="A0AAE6C655"/>
<accession>A0AAE6C655</accession>
<dbReference type="SUPFAM" id="SSF56349">
    <property type="entry name" value="DNA breaking-rejoining enzymes"/>
    <property type="match status" value="1"/>
</dbReference>
<name>A0AAE6C655_9BRAD</name>
<dbReference type="GO" id="GO:0015074">
    <property type="term" value="P:DNA integration"/>
    <property type="evidence" value="ECO:0007669"/>
    <property type="project" value="InterPro"/>
</dbReference>
<dbReference type="InterPro" id="IPR011010">
    <property type="entry name" value="DNA_brk_join_enz"/>
</dbReference>
<evidence type="ECO:0000313" key="5">
    <source>
        <dbReference type="Proteomes" id="UP000288972"/>
    </source>
</evidence>
<evidence type="ECO:0000259" key="3">
    <source>
        <dbReference type="PROSITE" id="PS51898"/>
    </source>
</evidence>
<keyword evidence="1" id="KW-0233">DNA recombination</keyword>
<evidence type="ECO:0000313" key="4">
    <source>
        <dbReference type="EMBL" id="QAU44066.1"/>
    </source>
</evidence>
<evidence type="ECO:0000256" key="1">
    <source>
        <dbReference type="ARBA" id="ARBA00023172"/>
    </source>
</evidence>
<sequence>MTAGADDRKSDGPADVSTGPLTDRVHGPSPSKASRRALQGVSCIMNFFDKKLREAALERAAALPSLLEGEREPKWSIRMRPSGRYALCKDGEFWESTGLETEPEALSFLENWKLQCAALRDGTVDVRRSSATAIIEHRIKMVHKKKLRSAGVIESTLKALVPFVEGRQLRHLNDEWLDEAEEGMCENYSRTYFTNAVYFFRTAIRGWCRACSSAAILPFEAPPREAGRKIVLHKGQRDRVTRWSGGTEDYDAKTGKWTPIEEGLSLNEENCRQVTYRKMHLGLTFGSRPGVYECLGWEPNEEGGHLDLDAGIFHRVPLGASTASNKLAPSVPIPPQALAEYARWREADGDSPWVFRNLDGSPMHQRRQQEIFSDSMEGLGIPNMTGHILRHTAITMMIEMGETAAAISAVCGISIAVLHRVYDHSDNRAVQRLALGSMDRMML</sequence>
<dbReference type="InterPro" id="IPR002104">
    <property type="entry name" value="Integrase_catalytic"/>
</dbReference>
<gene>
    <name evidence="4" type="ORF">XH91_00975</name>
</gene>
<dbReference type="InterPro" id="IPR013762">
    <property type="entry name" value="Integrase-like_cat_sf"/>
</dbReference>
<dbReference type="GO" id="GO:0003677">
    <property type="term" value="F:DNA binding"/>
    <property type="evidence" value="ECO:0007669"/>
    <property type="project" value="InterPro"/>
</dbReference>
<dbReference type="GO" id="GO:0006310">
    <property type="term" value="P:DNA recombination"/>
    <property type="evidence" value="ECO:0007669"/>
    <property type="project" value="UniProtKB-KW"/>
</dbReference>